<dbReference type="AlphaFoldDB" id="A0A2I0XHG6"/>
<reference evidence="1 2" key="2">
    <citation type="journal article" date="2017" name="Nature">
        <title>The Apostasia genome and the evolution of orchids.</title>
        <authorList>
            <person name="Zhang G.Q."/>
            <person name="Liu K.W."/>
            <person name="Li Z."/>
            <person name="Lohaus R."/>
            <person name="Hsiao Y.Y."/>
            <person name="Niu S.C."/>
            <person name="Wang J.Y."/>
            <person name="Lin Y.C."/>
            <person name="Xu Q."/>
            <person name="Chen L.J."/>
            <person name="Yoshida K."/>
            <person name="Fujiwara S."/>
            <person name="Wang Z.W."/>
            <person name="Zhang Y.Q."/>
            <person name="Mitsuda N."/>
            <person name="Wang M."/>
            <person name="Liu G.H."/>
            <person name="Pecoraro L."/>
            <person name="Huang H.X."/>
            <person name="Xiao X.J."/>
            <person name="Lin M."/>
            <person name="Wu X.Y."/>
            <person name="Wu W.L."/>
            <person name="Chen Y.Y."/>
            <person name="Chang S.B."/>
            <person name="Sakamoto S."/>
            <person name="Ohme-Takagi M."/>
            <person name="Yagi M."/>
            <person name="Zeng S.J."/>
            <person name="Shen C.Y."/>
            <person name="Yeh C.M."/>
            <person name="Luo Y.B."/>
            <person name="Tsai W.C."/>
            <person name="Van de Peer Y."/>
            <person name="Liu Z.J."/>
        </authorList>
    </citation>
    <scope>NUCLEOTIDE SEQUENCE [LARGE SCALE GENOMIC DNA]</scope>
    <source>
        <tissue evidence="1">The whole plant</tissue>
    </source>
</reference>
<reference evidence="1 2" key="1">
    <citation type="journal article" date="2016" name="Sci. Rep.">
        <title>The Dendrobium catenatum Lindl. genome sequence provides insights into polysaccharide synthase, floral development and adaptive evolution.</title>
        <authorList>
            <person name="Zhang G.Q."/>
            <person name="Xu Q."/>
            <person name="Bian C."/>
            <person name="Tsai W.C."/>
            <person name="Yeh C.M."/>
            <person name="Liu K.W."/>
            <person name="Yoshida K."/>
            <person name="Zhang L.S."/>
            <person name="Chang S.B."/>
            <person name="Chen F."/>
            <person name="Shi Y."/>
            <person name="Su Y.Y."/>
            <person name="Zhang Y.Q."/>
            <person name="Chen L.J."/>
            <person name="Yin Y."/>
            <person name="Lin M."/>
            <person name="Huang H."/>
            <person name="Deng H."/>
            <person name="Wang Z.W."/>
            <person name="Zhu S.L."/>
            <person name="Zhao X."/>
            <person name="Deng C."/>
            <person name="Niu S.C."/>
            <person name="Huang J."/>
            <person name="Wang M."/>
            <person name="Liu G.H."/>
            <person name="Yang H.J."/>
            <person name="Xiao X.J."/>
            <person name="Hsiao Y.Y."/>
            <person name="Wu W.L."/>
            <person name="Chen Y.Y."/>
            <person name="Mitsuda N."/>
            <person name="Ohme-Takagi M."/>
            <person name="Luo Y.B."/>
            <person name="Van de Peer Y."/>
            <person name="Liu Z.J."/>
        </authorList>
    </citation>
    <scope>NUCLEOTIDE SEQUENCE [LARGE SCALE GENOMIC DNA]</scope>
    <source>
        <tissue evidence="1">The whole plant</tissue>
    </source>
</reference>
<name>A0A2I0XHG6_9ASPA</name>
<evidence type="ECO:0000313" key="2">
    <source>
        <dbReference type="Proteomes" id="UP000233837"/>
    </source>
</evidence>
<evidence type="ECO:0000313" key="1">
    <source>
        <dbReference type="EMBL" id="PKU87355.1"/>
    </source>
</evidence>
<dbReference type="Proteomes" id="UP000233837">
    <property type="component" value="Unassembled WGS sequence"/>
</dbReference>
<gene>
    <name evidence="1" type="primary">SWI3C</name>
    <name evidence="1" type="ORF">MA16_Dca008451</name>
</gene>
<protein>
    <submittedName>
        <fullName evidence="1">SWI/SNF complex subunit SWI3C</fullName>
    </submittedName>
</protein>
<sequence length="182" mass="20660">MKHQQKPHIGKEEKEYVAAVANEDEREVFSDGGQQISDFLVVVRHTVNRPHPSVVSNVAKGRRDFFGSSVGDEGATSLPLLKNIFQVGKEPKHEERNFHDYNRIWWITGHKSLKSPQNNSSEKLKYLKPPLNFKSDALEDPIHVFIARGGRKVHGRGVLIRGHLPYTPLLRVVGRLVSQNFP</sequence>
<proteinExistence type="predicted"/>
<keyword evidence="2" id="KW-1185">Reference proteome</keyword>
<organism evidence="1 2">
    <name type="scientific">Dendrobium catenatum</name>
    <dbReference type="NCBI Taxonomy" id="906689"/>
    <lineage>
        <taxon>Eukaryota</taxon>
        <taxon>Viridiplantae</taxon>
        <taxon>Streptophyta</taxon>
        <taxon>Embryophyta</taxon>
        <taxon>Tracheophyta</taxon>
        <taxon>Spermatophyta</taxon>
        <taxon>Magnoliopsida</taxon>
        <taxon>Liliopsida</taxon>
        <taxon>Asparagales</taxon>
        <taxon>Orchidaceae</taxon>
        <taxon>Epidendroideae</taxon>
        <taxon>Malaxideae</taxon>
        <taxon>Dendrobiinae</taxon>
        <taxon>Dendrobium</taxon>
    </lineage>
</organism>
<dbReference type="EMBL" id="KZ501875">
    <property type="protein sequence ID" value="PKU87355.1"/>
    <property type="molecule type" value="Genomic_DNA"/>
</dbReference>
<accession>A0A2I0XHG6</accession>